<feature type="domain" description="Methionyl/Valyl/Leucyl/Isoleucyl-tRNA synthetase anticodon-binding" evidence="13">
    <location>
        <begin position="685"/>
        <end position="841"/>
    </location>
</feature>
<proteinExistence type="inferred from homology"/>
<dbReference type="CDD" id="cd00818">
    <property type="entry name" value="IleRS_core"/>
    <property type="match status" value="1"/>
</dbReference>
<dbReference type="SUPFAM" id="SSF47323">
    <property type="entry name" value="Anticodon-binding domain of a subclass of class I aminoacyl-tRNA synthetases"/>
    <property type="match status" value="1"/>
</dbReference>
<feature type="domain" description="Aminoacyl-tRNA synthetase class Ia" evidence="11">
    <location>
        <begin position="28"/>
        <end position="641"/>
    </location>
</feature>
<dbReference type="InterPro" id="IPR009008">
    <property type="entry name" value="Val/Leu/Ile-tRNA-synth_edit"/>
</dbReference>
<evidence type="ECO:0000256" key="5">
    <source>
        <dbReference type="ARBA" id="ARBA00022840"/>
    </source>
</evidence>
<dbReference type="CDD" id="cd07960">
    <property type="entry name" value="Anticodon_Ia_Ile_BEm"/>
    <property type="match status" value="1"/>
</dbReference>
<dbReference type="InterPro" id="IPR002300">
    <property type="entry name" value="aa-tRNA-synth_Ia"/>
</dbReference>
<evidence type="ECO:0000313" key="14">
    <source>
        <dbReference type="EMBL" id="OGL54239.1"/>
    </source>
</evidence>
<comment type="function">
    <text evidence="8 10">Catalyzes the attachment of isoleucine to tRNA(Ile). As IleRS can inadvertently accommodate and process structurally similar amino acids such as valine, to avoid such errors it has two additional distinct tRNA(Ile)-dependent editing activities. One activity is designated as 'pretransfer' editing and involves the hydrolysis of activated Val-AMP. The other activity is designated 'posttransfer' editing and involves deacylation of mischarged Val-tRNA(Ile).</text>
</comment>
<sequence length="927" mass="106714">MDYKNTLNLPNTSFPMKANLAQKEPDFLARWDKNKIYTKLRQKYSGTKKYILHDGPPYANGHIHIGTALNKILKDIVVKIKAMEGYDAVYVPGWDCHGLPIEHEVDKSLGKKKASLSVVEIRKMCQEYAMRFVNIQREEFKRLGILADWENPYLTMSPEYGAAIIRELGKFFQNGGVYRGKKPIYWCASCKTALAEAEVEYEEHTSLSVYVKFPVVKEKSGVLKNIKKDKIDFLIWTTTPWTLPANLAICLHPDFIYSAIEVSGEVMVVARELVKDVVRKMGKIDYHTLGEYKGTELEGIRCQHPLYKRESVVIFGEHVNLEQGTGCVHTAPGHGAEDYDMGLKYGLEIYNPVDDEGKFTKDIEEFAGMKVFEANFLIKDKLRELGSLIFEEKIKHSYPHCWRCKNPVIFRATEQWFISMETNGLRKKALSEIRKVKWIPPWGENRITGMIENRPDWCISRQRSWGVPITVFYCTSCNEILASGEVFEAVARVVEREGTGAWFSKEAQEILPQNVSCKKCNGKSFRKETDILDVWFDSGTSHEAVLAKRKELSLPADMYLEGSDQHRGWFNSSLLIAVANRGASPFNAVLTHGYVVDGAGKKMSKSAGNVIAPQEIIKKYGAEILRLWASSVDYRDDIRISNEIIERLSEAYRKIRNTFKYLLGNLYDFDFKKNRVSCSEMEEIDRWALHHLQKLIERVRSAFDEFEFHVFFHMFHNFCSVHMSSFYLDIIKDRLYTSKPDSRERRSAQTALYLILDSMVRLMAPILSFTAEEIWGYLPGNSMREESVHLSLFPEVKNEYVDQELAARWENIILLREEAAKKLETARREKLIGHSLDALVEIKGKGKNFQFFKTYQNQLHTIFIVSQVILKEEDVDEDSFENEALRGLKISVSRAKGEKCDRCWMYSESIGEKREHPTVCSRCGGNL</sequence>
<evidence type="ECO:0000256" key="9">
    <source>
        <dbReference type="ARBA" id="ARBA00048359"/>
    </source>
</evidence>
<dbReference type="Gene3D" id="1.10.730.20">
    <property type="match status" value="1"/>
</dbReference>
<accession>A0A1F7SKF0</accession>
<feature type="short sequence motif" description="'HIGH' region" evidence="10">
    <location>
        <begin position="57"/>
        <end position="67"/>
    </location>
</feature>
<dbReference type="HAMAP" id="MF_02002">
    <property type="entry name" value="Ile_tRNA_synth_type1"/>
    <property type="match status" value="1"/>
</dbReference>
<comment type="catalytic activity">
    <reaction evidence="9 10">
        <text>tRNA(Ile) + L-isoleucine + ATP = L-isoleucyl-tRNA(Ile) + AMP + diphosphate</text>
        <dbReference type="Rhea" id="RHEA:11060"/>
        <dbReference type="Rhea" id="RHEA-COMP:9666"/>
        <dbReference type="Rhea" id="RHEA-COMP:9695"/>
        <dbReference type="ChEBI" id="CHEBI:30616"/>
        <dbReference type="ChEBI" id="CHEBI:33019"/>
        <dbReference type="ChEBI" id="CHEBI:58045"/>
        <dbReference type="ChEBI" id="CHEBI:78442"/>
        <dbReference type="ChEBI" id="CHEBI:78528"/>
        <dbReference type="ChEBI" id="CHEBI:456215"/>
        <dbReference type="EC" id="6.1.1.5"/>
    </reaction>
</comment>
<evidence type="ECO:0000256" key="8">
    <source>
        <dbReference type="ARBA" id="ARBA00025217"/>
    </source>
</evidence>
<keyword evidence="10" id="KW-0862">Zinc</keyword>
<feature type="domain" description="Zinc finger FPG/IleRS-type" evidence="12">
    <location>
        <begin position="897"/>
        <end position="923"/>
    </location>
</feature>
<dbReference type="InterPro" id="IPR001412">
    <property type="entry name" value="aa-tRNA-synth_I_CS"/>
</dbReference>
<dbReference type="GO" id="GO:0004822">
    <property type="term" value="F:isoleucine-tRNA ligase activity"/>
    <property type="evidence" value="ECO:0007669"/>
    <property type="project" value="UniProtKB-UniRule"/>
</dbReference>
<evidence type="ECO:0000256" key="3">
    <source>
        <dbReference type="ARBA" id="ARBA00022598"/>
    </source>
</evidence>
<feature type="short sequence motif" description="'KMSKS' region" evidence="10">
    <location>
        <begin position="602"/>
        <end position="606"/>
    </location>
</feature>
<keyword evidence="3 10" id="KW-0436">Ligase</keyword>
<dbReference type="GO" id="GO:0002161">
    <property type="term" value="F:aminoacyl-tRNA deacylase activity"/>
    <property type="evidence" value="ECO:0007669"/>
    <property type="project" value="InterPro"/>
</dbReference>
<feature type="binding site" evidence="10">
    <location>
        <position position="903"/>
    </location>
    <ligand>
        <name>Zn(2+)</name>
        <dbReference type="ChEBI" id="CHEBI:29105"/>
    </ligand>
</feature>
<dbReference type="SUPFAM" id="SSF50677">
    <property type="entry name" value="ValRS/IleRS/LeuRS editing domain"/>
    <property type="match status" value="1"/>
</dbReference>
<evidence type="ECO:0000256" key="1">
    <source>
        <dbReference type="ARBA" id="ARBA00006887"/>
    </source>
</evidence>
<feature type="binding site" evidence="10">
    <location>
        <position position="605"/>
    </location>
    <ligand>
        <name>ATP</name>
        <dbReference type="ChEBI" id="CHEBI:30616"/>
    </ligand>
</feature>
<comment type="similarity">
    <text evidence="1 10">Belongs to the class-I aminoacyl-tRNA synthetase family. IleS type 1 subfamily.</text>
</comment>
<evidence type="ECO:0000259" key="11">
    <source>
        <dbReference type="Pfam" id="PF00133"/>
    </source>
</evidence>
<dbReference type="NCBIfam" id="TIGR00392">
    <property type="entry name" value="ileS"/>
    <property type="match status" value="1"/>
</dbReference>
<protein>
    <recommendedName>
        <fullName evidence="10">Isoleucine--tRNA ligase</fullName>
        <ecNumber evidence="10">6.1.1.5</ecNumber>
    </recommendedName>
    <alternativeName>
        <fullName evidence="10">Isoleucyl-tRNA synthetase</fullName>
        <shortName evidence="10">IleRS</shortName>
    </alternativeName>
</protein>
<keyword evidence="4 10" id="KW-0547">Nucleotide-binding</keyword>
<comment type="caution">
    <text evidence="14">The sequence shown here is derived from an EMBL/GenBank/DDBJ whole genome shotgun (WGS) entry which is preliminary data.</text>
</comment>
<evidence type="ECO:0000259" key="12">
    <source>
        <dbReference type="Pfam" id="PF06827"/>
    </source>
</evidence>
<comment type="subcellular location">
    <subcellularLocation>
        <location evidence="10">Cytoplasm</location>
    </subcellularLocation>
</comment>
<dbReference type="InterPro" id="IPR033708">
    <property type="entry name" value="Anticodon_Ile_BEm"/>
</dbReference>
<comment type="domain">
    <text evidence="10">IleRS has two distinct active sites: one for aminoacylation and one for editing. The misactivated valine is translocated from the active site to the editing site, which sterically excludes the correctly activated isoleucine. The single editing site contains two valyl binding pockets, one specific for each substrate (Val-AMP or Val-tRNA(Ile)).</text>
</comment>
<feature type="binding site" evidence="10">
    <location>
        <position position="923"/>
    </location>
    <ligand>
        <name>Zn(2+)</name>
        <dbReference type="ChEBI" id="CHEBI:29105"/>
    </ligand>
</feature>
<dbReference type="InterPro" id="IPR010663">
    <property type="entry name" value="Znf_FPG/IleRS"/>
</dbReference>
<dbReference type="GO" id="GO:0006428">
    <property type="term" value="P:isoleucyl-tRNA aminoacylation"/>
    <property type="evidence" value="ECO:0007669"/>
    <property type="project" value="UniProtKB-UniRule"/>
</dbReference>
<evidence type="ECO:0000259" key="13">
    <source>
        <dbReference type="Pfam" id="PF08264"/>
    </source>
</evidence>
<dbReference type="Pfam" id="PF08264">
    <property type="entry name" value="Anticodon_1"/>
    <property type="match status" value="1"/>
</dbReference>
<feature type="binding site" evidence="10">
    <location>
        <position position="561"/>
    </location>
    <ligand>
        <name>L-isoleucyl-5'-AMP</name>
        <dbReference type="ChEBI" id="CHEBI:178002"/>
    </ligand>
</feature>
<dbReference type="PANTHER" id="PTHR42765:SF1">
    <property type="entry name" value="ISOLEUCINE--TRNA LIGASE, MITOCHONDRIAL"/>
    <property type="match status" value="1"/>
</dbReference>
<dbReference type="Pfam" id="PF00133">
    <property type="entry name" value="tRNA-synt_1"/>
    <property type="match status" value="1"/>
</dbReference>
<keyword evidence="7 10" id="KW-0030">Aminoacyl-tRNA synthetase</keyword>
<dbReference type="InterPro" id="IPR014729">
    <property type="entry name" value="Rossmann-like_a/b/a_fold"/>
</dbReference>
<gene>
    <name evidence="10" type="primary">ileS</name>
    <name evidence="14" type="ORF">A3G31_05260</name>
</gene>
<dbReference type="InterPro" id="IPR002301">
    <property type="entry name" value="Ile-tRNA-ligase"/>
</dbReference>
<dbReference type="InterPro" id="IPR009080">
    <property type="entry name" value="tRNAsynth_Ia_anticodon-bd"/>
</dbReference>
<keyword evidence="5 10" id="KW-0067">ATP-binding</keyword>
<feature type="binding site" evidence="10">
    <location>
        <position position="900"/>
    </location>
    <ligand>
        <name>Zn(2+)</name>
        <dbReference type="ChEBI" id="CHEBI:29105"/>
    </ligand>
</feature>
<dbReference type="Pfam" id="PF06827">
    <property type="entry name" value="zf-FPG_IleRS"/>
    <property type="match status" value="1"/>
</dbReference>
<dbReference type="GO" id="GO:0005524">
    <property type="term" value="F:ATP binding"/>
    <property type="evidence" value="ECO:0007669"/>
    <property type="project" value="UniProtKB-UniRule"/>
</dbReference>
<dbReference type="STRING" id="1817883.A3G31_05260"/>
<dbReference type="SUPFAM" id="SSF52374">
    <property type="entry name" value="Nucleotidylyl transferase"/>
    <property type="match status" value="1"/>
</dbReference>
<evidence type="ECO:0000256" key="7">
    <source>
        <dbReference type="ARBA" id="ARBA00023146"/>
    </source>
</evidence>
<dbReference type="PROSITE" id="PS00178">
    <property type="entry name" value="AA_TRNA_LIGASE_I"/>
    <property type="match status" value="1"/>
</dbReference>
<evidence type="ECO:0000256" key="4">
    <source>
        <dbReference type="ARBA" id="ARBA00022741"/>
    </source>
</evidence>
<comment type="subunit">
    <text evidence="10">Monomer.</text>
</comment>
<dbReference type="Gene3D" id="1.10.10.830">
    <property type="entry name" value="Ile-tRNA synthetase CP2 domain-like"/>
    <property type="match status" value="1"/>
</dbReference>
<dbReference type="AlphaFoldDB" id="A0A1F7SKF0"/>
<evidence type="ECO:0000313" key="15">
    <source>
        <dbReference type="Proteomes" id="UP000178082"/>
    </source>
</evidence>
<dbReference type="Gene3D" id="3.40.50.620">
    <property type="entry name" value="HUPs"/>
    <property type="match status" value="2"/>
</dbReference>
<dbReference type="InterPro" id="IPR013155">
    <property type="entry name" value="M/V/L/I-tRNA-synth_anticd-bd"/>
</dbReference>
<dbReference type="FunFam" id="3.40.50.620:FF:000152">
    <property type="entry name" value="Isoleucine--tRNA ligase"/>
    <property type="match status" value="1"/>
</dbReference>
<dbReference type="GO" id="GO:0000049">
    <property type="term" value="F:tRNA binding"/>
    <property type="evidence" value="ECO:0007669"/>
    <property type="project" value="InterPro"/>
</dbReference>
<dbReference type="InterPro" id="IPR050081">
    <property type="entry name" value="Ile-tRNA_ligase"/>
</dbReference>
<evidence type="ECO:0000256" key="2">
    <source>
        <dbReference type="ARBA" id="ARBA00022490"/>
    </source>
</evidence>
<keyword evidence="10" id="KW-0479">Metal-binding</keyword>
<evidence type="ECO:0000256" key="10">
    <source>
        <dbReference type="HAMAP-Rule" id="MF_02002"/>
    </source>
</evidence>
<dbReference type="GO" id="GO:0008270">
    <property type="term" value="F:zinc ion binding"/>
    <property type="evidence" value="ECO:0007669"/>
    <property type="project" value="UniProtKB-UniRule"/>
</dbReference>
<dbReference type="InterPro" id="IPR023585">
    <property type="entry name" value="Ile-tRNA-ligase_type1"/>
</dbReference>
<feature type="binding site" evidence="10">
    <location>
        <position position="920"/>
    </location>
    <ligand>
        <name>Zn(2+)</name>
        <dbReference type="ChEBI" id="CHEBI:29105"/>
    </ligand>
</feature>
<dbReference type="GO" id="GO:0005829">
    <property type="term" value="C:cytosol"/>
    <property type="evidence" value="ECO:0007669"/>
    <property type="project" value="TreeGrafter"/>
</dbReference>
<evidence type="ECO:0000256" key="6">
    <source>
        <dbReference type="ARBA" id="ARBA00022917"/>
    </source>
</evidence>
<name>A0A1F7SKF0_9BACT</name>
<dbReference type="FunFam" id="1.10.730.20:FF:000001">
    <property type="entry name" value="Isoleucine--tRNA ligase"/>
    <property type="match status" value="1"/>
</dbReference>
<comment type="cofactor">
    <cofactor evidence="10">
        <name>Zn(2+)</name>
        <dbReference type="ChEBI" id="CHEBI:29105"/>
    </cofactor>
    <text evidence="10">Binds 1 zinc ion per subunit.</text>
</comment>
<dbReference type="EMBL" id="MGDI01000016">
    <property type="protein sequence ID" value="OGL54239.1"/>
    <property type="molecule type" value="Genomic_DNA"/>
</dbReference>
<dbReference type="PANTHER" id="PTHR42765">
    <property type="entry name" value="SOLEUCYL-TRNA SYNTHETASE"/>
    <property type="match status" value="1"/>
</dbReference>
<organism evidence="14 15">
    <name type="scientific">Candidatus Schekmanbacteria bacterium RIFCSPLOWO2_12_FULL_38_15</name>
    <dbReference type="NCBI Taxonomy" id="1817883"/>
    <lineage>
        <taxon>Bacteria</taxon>
        <taxon>Candidatus Schekmaniibacteriota</taxon>
    </lineage>
</organism>
<keyword evidence="6 10" id="KW-0648">Protein biosynthesis</keyword>
<reference evidence="14 15" key="1">
    <citation type="journal article" date="2016" name="Nat. Commun.">
        <title>Thousands of microbial genomes shed light on interconnected biogeochemical processes in an aquifer system.</title>
        <authorList>
            <person name="Anantharaman K."/>
            <person name="Brown C.T."/>
            <person name="Hug L.A."/>
            <person name="Sharon I."/>
            <person name="Castelle C.J."/>
            <person name="Probst A.J."/>
            <person name="Thomas B.C."/>
            <person name="Singh A."/>
            <person name="Wilkins M.J."/>
            <person name="Karaoz U."/>
            <person name="Brodie E.L."/>
            <person name="Williams K.H."/>
            <person name="Hubbard S.S."/>
            <person name="Banfield J.F."/>
        </authorList>
    </citation>
    <scope>NUCLEOTIDE SEQUENCE [LARGE SCALE GENOMIC DNA]</scope>
</reference>
<keyword evidence="2 10" id="KW-0963">Cytoplasm</keyword>
<dbReference type="EC" id="6.1.1.5" evidence="10"/>
<dbReference type="PRINTS" id="PR00984">
    <property type="entry name" value="TRNASYNTHILE"/>
</dbReference>
<dbReference type="Proteomes" id="UP000178082">
    <property type="component" value="Unassembled WGS sequence"/>
</dbReference>